<dbReference type="AlphaFoldDB" id="A0A4E9E0W0"/>
<accession>A0A4E9E0W0</accession>
<reference evidence="1" key="1">
    <citation type="submission" date="2019-04" db="EMBL/GenBank/DDBJ databases">
        <authorList>
            <person name="Melise S."/>
            <person name="Noan J."/>
            <person name="Okalmin O."/>
        </authorList>
    </citation>
    <scope>NUCLEOTIDE SEQUENCE</scope>
    <source>
        <strain evidence="1">FN9</strain>
    </source>
</reference>
<organism evidence="1">
    <name type="scientific">Gibberella zeae</name>
    <name type="common">Wheat head blight fungus</name>
    <name type="synonym">Fusarium graminearum</name>
    <dbReference type="NCBI Taxonomy" id="5518"/>
    <lineage>
        <taxon>Eukaryota</taxon>
        <taxon>Fungi</taxon>
        <taxon>Dikarya</taxon>
        <taxon>Ascomycota</taxon>
        <taxon>Pezizomycotina</taxon>
        <taxon>Sordariomycetes</taxon>
        <taxon>Hypocreomycetidae</taxon>
        <taxon>Hypocreales</taxon>
        <taxon>Nectriaceae</taxon>
        <taxon>Fusarium</taxon>
    </lineage>
</organism>
<dbReference type="EMBL" id="CAAKMV010000127">
    <property type="protein sequence ID" value="VIO57119.1"/>
    <property type="molecule type" value="Genomic_DNA"/>
</dbReference>
<evidence type="ECO:0000313" key="1">
    <source>
        <dbReference type="EMBL" id="VIO57119.1"/>
    </source>
</evidence>
<protein>
    <submittedName>
        <fullName evidence="1">Uncharacterized protein</fullName>
    </submittedName>
</protein>
<gene>
    <name evidence="1" type="ORF">FUG_LOCUS237318</name>
</gene>
<sequence length="126" mass="13675">MPTIRQRQLLPYIPEEIGSVIHFLLVLRTKALHEVENSRATLGIGGHRPRVVIMSHVAFEPDHALRVAPLGLLKREKPFAAGAVFVEIIGEMLSHEASEVASSCFEKSGITTGSAAKAGVRGKWLA</sequence>
<name>A0A4E9E0W0_GIBZA</name>
<proteinExistence type="predicted"/>